<dbReference type="PANTHER" id="PTHR31252">
    <property type="entry name" value="DUF4419 DOMAIN-CONTAINING PROTEIN"/>
    <property type="match status" value="1"/>
</dbReference>
<accession>A0ABM8W501</accession>
<keyword evidence="2" id="KW-1185">Reference proteome</keyword>
<comment type="caution">
    <text evidence="1">The sequence shown here is derived from an EMBL/GenBank/DDBJ whole genome shotgun (WGS) entry which is preliminary data.</text>
</comment>
<gene>
    <name evidence="1" type="ORF">GMARGA_LOCUS3407</name>
</gene>
<reference evidence="1 2" key="1">
    <citation type="submission" date="2021-06" db="EMBL/GenBank/DDBJ databases">
        <authorList>
            <person name="Kallberg Y."/>
            <person name="Tangrot J."/>
            <person name="Rosling A."/>
        </authorList>
    </citation>
    <scope>NUCLEOTIDE SEQUENCE [LARGE SCALE GENOMIC DNA]</scope>
    <source>
        <strain evidence="1 2">120-4 pot B 10/14</strain>
    </source>
</reference>
<dbReference type="Proteomes" id="UP000789901">
    <property type="component" value="Unassembled WGS sequence"/>
</dbReference>
<name>A0ABM8W501_GIGMA</name>
<proteinExistence type="predicted"/>
<evidence type="ECO:0000313" key="2">
    <source>
        <dbReference type="Proteomes" id="UP000789901"/>
    </source>
</evidence>
<sequence length="209" mass="23511">MQATNAINVIHSTQNLTKNVKINNDLKPHILIKESVSKQFQNRSVHDYDNLPNSVKTVLKYTEYPHNSFAESIIHTYNHHQHLHLSSDDIWLTIVQGQKEISIYAEIIEDIIILNVPEVNWPETLTQLLVCDFLTTTPNSLTASCIVLLDTAKAYFSYSCMMLGCGIPKVTLEGVMHILPSQNEISNGESIVSPVIGWPIVDDDSNDLK</sequence>
<dbReference type="EMBL" id="CAJVQB010001213">
    <property type="protein sequence ID" value="CAG8526334.1"/>
    <property type="molecule type" value="Genomic_DNA"/>
</dbReference>
<dbReference type="Pfam" id="PF14388">
    <property type="entry name" value="DUF4419"/>
    <property type="match status" value="2"/>
</dbReference>
<dbReference type="PANTHER" id="PTHR31252:SF11">
    <property type="entry name" value="DUF4419 DOMAIN-CONTAINING PROTEIN"/>
    <property type="match status" value="1"/>
</dbReference>
<protein>
    <submittedName>
        <fullName evidence="1">26489_t:CDS:1</fullName>
    </submittedName>
</protein>
<evidence type="ECO:0000313" key="1">
    <source>
        <dbReference type="EMBL" id="CAG8526334.1"/>
    </source>
</evidence>
<organism evidence="1 2">
    <name type="scientific">Gigaspora margarita</name>
    <dbReference type="NCBI Taxonomy" id="4874"/>
    <lineage>
        <taxon>Eukaryota</taxon>
        <taxon>Fungi</taxon>
        <taxon>Fungi incertae sedis</taxon>
        <taxon>Mucoromycota</taxon>
        <taxon>Glomeromycotina</taxon>
        <taxon>Glomeromycetes</taxon>
        <taxon>Diversisporales</taxon>
        <taxon>Gigasporaceae</taxon>
        <taxon>Gigaspora</taxon>
    </lineage>
</organism>
<dbReference type="InterPro" id="IPR025533">
    <property type="entry name" value="DUF4419"/>
</dbReference>